<dbReference type="AlphaFoldDB" id="A0A258D3D3"/>
<evidence type="ECO:0000313" key="5">
    <source>
        <dbReference type="EMBL" id="OYX01842.1"/>
    </source>
</evidence>
<dbReference type="InterPro" id="IPR023346">
    <property type="entry name" value="Lysozyme-like_dom_sf"/>
</dbReference>
<accession>A0A258D3D3</accession>
<organism evidence="5 6">
    <name type="scientific">Caulobacter vibrioides</name>
    <name type="common">Caulobacter crescentus</name>
    <dbReference type="NCBI Taxonomy" id="155892"/>
    <lineage>
        <taxon>Bacteria</taxon>
        <taxon>Pseudomonadati</taxon>
        <taxon>Pseudomonadota</taxon>
        <taxon>Alphaproteobacteria</taxon>
        <taxon>Caulobacterales</taxon>
        <taxon>Caulobacteraceae</taxon>
        <taxon>Caulobacter</taxon>
    </lineage>
</organism>
<sequence>MPSSDRRRGPDRQSERRRQPGQPLLRAVAGTRDHRSRTAPLDVGCAAVKRLSSLSLFGRFAGPFLVPVEILSAVARGRGQGRPPGRRVSRLALDAGKHGRTIDATAKNGRPLRGTCAVVALVALLGGSALKAPAFAQSAAGFSNGRVEARGEIAQAVSEAALRFGLPETWIYAVMRQESGGRPDARSPKGAMGLLQVMPATWREMSLELGLGDDPFDVRANVLAGSAYLRRMYDRFGAPGLLGAYNAGPQRYANHLAGTQTLPRETQIYIQRVAPLLEQPMPMTRPVTNVDPRAAGLFVAPSATGDASIKDQTDRAGMGGLWP</sequence>
<dbReference type="PANTHER" id="PTHR37423">
    <property type="entry name" value="SOLUBLE LYTIC MUREIN TRANSGLYCOSYLASE-RELATED"/>
    <property type="match status" value="1"/>
</dbReference>
<feature type="region of interest" description="Disordered" evidence="3">
    <location>
        <begin position="1"/>
        <end position="36"/>
    </location>
</feature>
<dbReference type="CDD" id="cd00254">
    <property type="entry name" value="LT-like"/>
    <property type="match status" value="1"/>
</dbReference>
<name>A0A258D3D3_CAUVI</name>
<evidence type="ECO:0000313" key="6">
    <source>
        <dbReference type="Proteomes" id="UP000215616"/>
    </source>
</evidence>
<protein>
    <recommendedName>
        <fullName evidence="4">Transglycosylase SLT domain-containing protein</fullName>
    </recommendedName>
</protein>
<evidence type="ECO:0000256" key="1">
    <source>
        <dbReference type="ARBA" id="ARBA00007734"/>
    </source>
</evidence>
<gene>
    <name evidence="5" type="ORF">B7Z12_13240</name>
</gene>
<dbReference type="InterPro" id="IPR008258">
    <property type="entry name" value="Transglycosylase_SLT_dom_1"/>
</dbReference>
<dbReference type="Proteomes" id="UP000215616">
    <property type="component" value="Unassembled WGS sequence"/>
</dbReference>
<dbReference type="Pfam" id="PF01464">
    <property type="entry name" value="SLT"/>
    <property type="match status" value="1"/>
</dbReference>
<reference evidence="5 6" key="1">
    <citation type="submission" date="2017-03" db="EMBL/GenBank/DDBJ databases">
        <title>Lifting the veil on microbial sulfur biogeochemistry in mining wastewaters.</title>
        <authorList>
            <person name="Kantor R.S."/>
            <person name="Colenbrander Nelson T."/>
            <person name="Marshall S."/>
            <person name="Bennett D."/>
            <person name="Apte S."/>
            <person name="Camacho D."/>
            <person name="Thomas B.C."/>
            <person name="Warren L.A."/>
            <person name="Banfield J.F."/>
        </authorList>
    </citation>
    <scope>NUCLEOTIDE SEQUENCE [LARGE SCALE GENOMIC DNA]</scope>
    <source>
        <strain evidence="5">32-67-7</strain>
    </source>
</reference>
<comment type="caution">
    <text evidence="5">The sequence shown here is derived from an EMBL/GenBank/DDBJ whole genome shotgun (WGS) entry which is preliminary data.</text>
</comment>
<comment type="similarity">
    <text evidence="1">Belongs to the transglycosylase Slt family.</text>
</comment>
<evidence type="ECO:0000259" key="4">
    <source>
        <dbReference type="Pfam" id="PF01464"/>
    </source>
</evidence>
<dbReference type="PANTHER" id="PTHR37423:SF2">
    <property type="entry name" value="MEMBRANE-BOUND LYTIC MUREIN TRANSGLYCOSYLASE C"/>
    <property type="match status" value="1"/>
</dbReference>
<feature type="compositionally biased region" description="Basic and acidic residues" evidence="3">
    <location>
        <begin position="1"/>
        <end position="18"/>
    </location>
</feature>
<feature type="domain" description="Transglycosylase SLT" evidence="4">
    <location>
        <begin position="157"/>
        <end position="264"/>
    </location>
</feature>
<dbReference type="EMBL" id="NCDQ01000219">
    <property type="protein sequence ID" value="OYX01842.1"/>
    <property type="molecule type" value="Genomic_DNA"/>
</dbReference>
<comment type="similarity">
    <text evidence="2">Belongs to the virb1 family.</text>
</comment>
<proteinExistence type="inferred from homology"/>
<evidence type="ECO:0000256" key="3">
    <source>
        <dbReference type="SAM" id="MobiDB-lite"/>
    </source>
</evidence>
<evidence type="ECO:0000256" key="2">
    <source>
        <dbReference type="ARBA" id="ARBA00009387"/>
    </source>
</evidence>
<dbReference type="Gene3D" id="1.10.530.10">
    <property type="match status" value="1"/>
</dbReference>
<dbReference type="SUPFAM" id="SSF53955">
    <property type="entry name" value="Lysozyme-like"/>
    <property type="match status" value="1"/>
</dbReference>